<dbReference type="Proteomes" id="UP001189429">
    <property type="component" value="Unassembled WGS sequence"/>
</dbReference>
<evidence type="ECO:0000313" key="2">
    <source>
        <dbReference type="EMBL" id="CAK0807765.1"/>
    </source>
</evidence>
<proteinExistence type="predicted"/>
<organism evidence="2 3">
    <name type="scientific">Prorocentrum cordatum</name>
    <dbReference type="NCBI Taxonomy" id="2364126"/>
    <lineage>
        <taxon>Eukaryota</taxon>
        <taxon>Sar</taxon>
        <taxon>Alveolata</taxon>
        <taxon>Dinophyceae</taxon>
        <taxon>Prorocentrales</taxon>
        <taxon>Prorocentraceae</taxon>
        <taxon>Prorocentrum</taxon>
    </lineage>
</organism>
<name>A0ABN9QQK9_9DINO</name>
<feature type="non-terminal residue" evidence="2">
    <location>
        <position position="1"/>
    </location>
</feature>
<keyword evidence="3" id="KW-1185">Reference proteome</keyword>
<gene>
    <name evidence="2" type="ORF">PCOR1329_LOCUS13545</name>
</gene>
<protein>
    <submittedName>
        <fullName evidence="2">Uncharacterized protein</fullName>
    </submittedName>
</protein>
<evidence type="ECO:0000313" key="3">
    <source>
        <dbReference type="Proteomes" id="UP001189429"/>
    </source>
</evidence>
<comment type="caution">
    <text evidence="2">The sequence shown here is derived from an EMBL/GenBank/DDBJ whole genome shotgun (WGS) entry which is preliminary data.</text>
</comment>
<feature type="coiled-coil region" evidence="1">
    <location>
        <begin position="29"/>
        <end position="88"/>
    </location>
</feature>
<evidence type="ECO:0000256" key="1">
    <source>
        <dbReference type="SAM" id="Coils"/>
    </source>
</evidence>
<accession>A0ABN9QQK9</accession>
<sequence length="230" mass="24769">DAICSGIPVQCGAIVDAVSEEWGKARDGVDELAAELARAADDNARLNVQLQAQITTLRGVQSDCAAQLAEATAQMNQAASEARQKDEQRRDLLSSHGRFMSECSERIEQILYQDMCYIKKIRAGILEDSTVSPPDDIVDCEVSDWVPGECSVSCDDACTGAEDTGACGGWQTLAREVTLQNNSYGVACPALRRSGRCGQVMCPVDCAMSEWSGFSECSKGSGKTRTDPRR</sequence>
<keyword evidence="1" id="KW-0175">Coiled coil</keyword>
<dbReference type="EMBL" id="CAUYUJ010004002">
    <property type="protein sequence ID" value="CAK0807765.1"/>
    <property type="molecule type" value="Genomic_DNA"/>
</dbReference>
<reference evidence="2" key="1">
    <citation type="submission" date="2023-10" db="EMBL/GenBank/DDBJ databases">
        <authorList>
            <person name="Chen Y."/>
            <person name="Shah S."/>
            <person name="Dougan E. K."/>
            <person name="Thang M."/>
            <person name="Chan C."/>
        </authorList>
    </citation>
    <scope>NUCLEOTIDE SEQUENCE [LARGE SCALE GENOMIC DNA]</scope>
</reference>